<evidence type="ECO:0000313" key="1">
    <source>
        <dbReference type="EMBL" id="KAJ1366990.1"/>
    </source>
</evidence>
<reference evidence="1" key="1">
    <citation type="submission" date="2021-06" db="EMBL/GenBank/DDBJ databases">
        <title>Parelaphostrongylus tenuis whole genome reference sequence.</title>
        <authorList>
            <person name="Garwood T.J."/>
            <person name="Larsen P.A."/>
            <person name="Fountain-Jones N.M."/>
            <person name="Garbe J.R."/>
            <person name="Macchietto M.G."/>
            <person name="Kania S.A."/>
            <person name="Gerhold R.W."/>
            <person name="Richards J.E."/>
            <person name="Wolf T.M."/>
        </authorList>
    </citation>
    <scope>NUCLEOTIDE SEQUENCE</scope>
    <source>
        <strain evidence="1">MNPRO001-30</strain>
        <tissue evidence="1">Meninges</tissue>
    </source>
</reference>
<organism evidence="1 2">
    <name type="scientific">Parelaphostrongylus tenuis</name>
    <name type="common">Meningeal worm</name>
    <dbReference type="NCBI Taxonomy" id="148309"/>
    <lineage>
        <taxon>Eukaryota</taxon>
        <taxon>Metazoa</taxon>
        <taxon>Ecdysozoa</taxon>
        <taxon>Nematoda</taxon>
        <taxon>Chromadorea</taxon>
        <taxon>Rhabditida</taxon>
        <taxon>Rhabditina</taxon>
        <taxon>Rhabditomorpha</taxon>
        <taxon>Strongyloidea</taxon>
        <taxon>Metastrongylidae</taxon>
        <taxon>Parelaphostrongylus</taxon>
    </lineage>
</organism>
<evidence type="ECO:0000313" key="2">
    <source>
        <dbReference type="Proteomes" id="UP001196413"/>
    </source>
</evidence>
<sequence>MTIRGHGWRRDLSGTVSSKPFAVSGFSLPVAVVYFGDSAVSAQKSSIASSNGVAQAFVQRLVTQTVFDDLD</sequence>
<accession>A0AAD5QZV0</accession>
<name>A0AAD5QZV0_PARTN</name>
<comment type="caution">
    <text evidence="1">The sequence shown here is derived from an EMBL/GenBank/DDBJ whole genome shotgun (WGS) entry which is preliminary data.</text>
</comment>
<dbReference type="AlphaFoldDB" id="A0AAD5QZV0"/>
<gene>
    <name evidence="1" type="ORF">KIN20_027817</name>
</gene>
<dbReference type="EMBL" id="JAHQIW010005743">
    <property type="protein sequence ID" value="KAJ1366990.1"/>
    <property type="molecule type" value="Genomic_DNA"/>
</dbReference>
<keyword evidence="2" id="KW-1185">Reference proteome</keyword>
<dbReference type="Proteomes" id="UP001196413">
    <property type="component" value="Unassembled WGS sequence"/>
</dbReference>
<proteinExistence type="predicted"/>
<protein>
    <submittedName>
        <fullName evidence="1">Uncharacterized protein</fullName>
    </submittedName>
</protein>